<feature type="compositionally biased region" description="Basic and acidic residues" evidence="1">
    <location>
        <begin position="46"/>
        <end position="56"/>
    </location>
</feature>
<proteinExistence type="predicted"/>
<organism evidence="3 4">
    <name type="scientific">Streptomyces camponoticapitis</name>
    <dbReference type="NCBI Taxonomy" id="1616125"/>
    <lineage>
        <taxon>Bacteria</taxon>
        <taxon>Bacillati</taxon>
        <taxon>Actinomycetota</taxon>
        <taxon>Actinomycetes</taxon>
        <taxon>Kitasatosporales</taxon>
        <taxon>Streptomycetaceae</taxon>
        <taxon>Streptomyces</taxon>
    </lineage>
</organism>
<dbReference type="EMBL" id="BMMV01000039">
    <property type="protein sequence ID" value="GGK29717.1"/>
    <property type="molecule type" value="Genomic_DNA"/>
</dbReference>
<feature type="region of interest" description="Disordered" evidence="1">
    <location>
        <begin position="46"/>
        <end position="66"/>
    </location>
</feature>
<evidence type="ECO:0000256" key="2">
    <source>
        <dbReference type="SAM" id="Phobius"/>
    </source>
</evidence>
<evidence type="ECO:0000256" key="1">
    <source>
        <dbReference type="SAM" id="MobiDB-lite"/>
    </source>
</evidence>
<name>A0ABQ2EWV7_9ACTN</name>
<reference evidence="4" key="1">
    <citation type="journal article" date="2019" name="Int. J. Syst. Evol. Microbiol.">
        <title>The Global Catalogue of Microorganisms (GCM) 10K type strain sequencing project: providing services to taxonomists for standard genome sequencing and annotation.</title>
        <authorList>
            <consortium name="The Broad Institute Genomics Platform"/>
            <consortium name="The Broad Institute Genome Sequencing Center for Infectious Disease"/>
            <person name="Wu L."/>
            <person name="Ma J."/>
        </authorList>
    </citation>
    <scope>NUCLEOTIDE SEQUENCE [LARGE SCALE GENOMIC DNA]</scope>
    <source>
        <strain evidence="4">CGMCC 4.7275</strain>
    </source>
</reference>
<feature type="transmembrane region" description="Helical" evidence="2">
    <location>
        <begin position="75"/>
        <end position="96"/>
    </location>
</feature>
<dbReference type="NCBIfam" id="NF038083">
    <property type="entry name" value="CU044_5270_fam"/>
    <property type="match status" value="1"/>
</dbReference>
<accession>A0ABQ2EWV7</accession>
<keyword evidence="2" id="KW-0812">Transmembrane</keyword>
<gene>
    <name evidence="3" type="ORF">GCM10011583_72060</name>
</gene>
<dbReference type="InterPro" id="IPR047789">
    <property type="entry name" value="CU044_5270-like"/>
</dbReference>
<comment type="caution">
    <text evidence="3">The sequence shown here is derived from an EMBL/GenBank/DDBJ whole genome shotgun (WGS) entry which is preliminary data.</text>
</comment>
<evidence type="ECO:0000313" key="4">
    <source>
        <dbReference type="Proteomes" id="UP000660265"/>
    </source>
</evidence>
<sequence length="362" mass="39066">MNREDVPSRDRQDDARRIARLLPAPATADLPREQYLHHKERLMDRIDRDSERHREPAASGAATTRPARRLLRPALLIPVTALAGAGALTAGIALSADDHRPDAAVSQAPTTDTAPPAAALLHQISDVALKNDAPTVRDDQFLYTRSKVRDADVTSGRAVVGPLSDRETWTAQEQGPLRKLGLLRVDGETLPINAELGDEGGTPAGLSRPTYRWLAALPTDPDRLLNHLYAHTPEVPGQERAQTVFDQIGALLGGVMPPRTASALYRAAATMPGVTEAPEAHDAIGRRGVGIARDDTRFGTRTEWVFDTEDLTFLGSRSYLIRDTAYGKSGTLLSSRAEIARGVVDRAGTTPAREPAGSVRES</sequence>
<keyword evidence="4" id="KW-1185">Reference proteome</keyword>
<dbReference type="Proteomes" id="UP000660265">
    <property type="component" value="Unassembled WGS sequence"/>
</dbReference>
<keyword evidence="2" id="KW-0472">Membrane</keyword>
<evidence type="ECO:0000313" key="3">
    <source>
        <dbReference type="EMBL" id="GGK29717.1"/>
    </source>
</evidence>
<keyword evidence="2" id="KW-1133">Transmembrane helix</keyword>
<dbReference type="RefSeq" id="WP_189111786.1">
    <property type="nucleotide sequence ID" value="NZ_BMMV01000039.1"/>
</dbReference>
<feature type="compositionally biased region" description="Basic and acidic residues" evidence="1">
    <location>
        <begin position="1"/>
        <end position="17"/>
    </location>
</feature>
<protein>
    <recommendedName>
        <fullName evidence="5">CU044_5270 family protein</fullName>
    </recommendedName>
</protein>
<evidence type="ECO:0008006" key="5">
    <source>
        <dbReference type="Google" id="ProtNLM"/>
    </source>
</evidence>
<feature type="region of interest" description="Disordered" evidence="1">
    <location>
        <begin position="1"/>
        <end position="32"/>
    </location>
</feature>